<dbReference type="Pfam" id="PF00510">
    <property type="entry name" value="COX3"/>
    <property type="match status" value="1"/>
</dbReference>
<evidence type="ECO:0000256" key="2">
    <source>
        <dbReference type="ARBA" id="ARBA00010581"/>
    </source>
</evidence>
<dbReference type="InterPro" id="IPR024791">
    <property type="entry name" value="Cyt_c/ubiquinol_Oxase_su3"/>
</dbReference>
<feature type="transmembrane region" description="Helical" evidence="11">
    <location>
        <begin position="104"/>
        <end position="121"/>
    </location>
</feature>
<dbReference type="Gene3D" id="1.20.120.80">
    <property type="entry name" value="Cytochrome c oxidase, subunit III, four-helix bundle"/>
    <property type="match status" value="1"/>
</dbReference>
<feature type="domain" description="Heme-copper oxidase subunit III family profile" evidence="12">
    <location>
        <begin position="1"/>
        <end position="203"/>
    </location>
</feature>
<organism evidence="13 14">
    <name type="scientific">Mycobacterium paraterrae</name>
    <dbReference type="NCBI Taxonomy" id="577492"/>
    <lineage>
        <taxon>Bacteria</taxon>
        <taxon>Bacillati</taxon>
        <taxon>Actinomycetota</taxon>
        <taxon>Actinomycetes</taxon>
        <taxon>Mycobacteriales</taxon>
        <taxon>Mycobacteriaceae</taxon>
        <taxon>Mycobacterium</taxon>
    </lineage>
</organism>
<keyword evidence="4 9" id="KW-0812">Transmembrane</keyword>
<dbReference type="SUPFAM" id="SSF81452">
    <property type="entry name" value="Cytochrome c oxidase subunit III-like"/>
    <property type="match status" value="1"/>
</dbReference>
<evidence type="ECO:0000256" key="5">
    <source>
        <dbReference type="ARBA" id="ARBA00022989"/>
    </source>
</evidence>
<accession>A0ABY3VXT8</accession>
<feature type="transmembrane region" description="Helical" evidence="11">
    <location>
        <begin position="141"/>
        <end position="164"/>
    </location>
</feature>
<keyword evidence="6 11" id="KW-0472">Membrane</keyword>
<dbReference type="InterPro" id="IPR000298">
    <property type="entry name" value="Cyt_c_oxidase-like_su3"/>
</dbReference>
<dbReference type="RefSeq" id="WP_240263733.1">
    <property type="nucleotide sequence ID" value="NZ_CP092488.2"/>
</dbReference>
<dbReference type="CDD" id="cd02862">
    <property type="entry name" value="NorE_like"/>
    <property type="match status" value="1"/>
</dbReference>
<dbReference type="PANTHER" id="PTHR11403">
    <property type="entry name" value="CYTOCHROME C OXIDASE SUBUNIT III"/>
    <property type="match status" value="1"/>
</dbReference>
<evidence type="ECO:0000256" key="11">
    <source>
        <dbReference type="SAM" id="Phobius"/>
    </source>
</evidence>
<evidence type="ECO:0000256" key="7">
    <source>
        <dbReference type="ARBA" id="ARBA00031400"/>
    </source>
</evidence>
<comment type="similarity">
    <text evidence="2 9">Belongs to the cytochrome c oxidase subunit 3 family.</text>
</comment>
<comment type="subcellular location">
    <subcellularLocation>
        <location evidence="9">Cell membrane</location>
        <topology evidence="9">Multi-pass membrane protein</topology>
    </subcellularLocation>
    <subcellularLocation>
        <location evidence="1">Membrane</location>
        <topology evidence="1">Multi-pass membrane protein</topology>
    </subcellularLocation>
</comment>
<dbReference type="PROSITE" id="PS50253">
    <property type="entry name" value="COX3"/>
    <property type="match status" value="1"/>
</dbReference>
<keyword evidence="14" id="KW-1185">Reference proteome</keyword>
<dbReference type="EMBL" id="CP092488">
    <property type="protein sequence ID" value="UMB72006.1"/>
    <property type="molecule type" value="Genomic_DNA"/>
</dbReference>
<keyword evidence="5 11" id="KW-1133">Transmembrane helix</keyword>
<sequence>MTDVAEDSAAGVDDSQPDADTAGRVPGESSMWFFVIGDLLIFAVYFVGYMYFRGRQQELFLHSQARLNVDIGAVNTVLLLTSSLFVALGTAAARAGDSGRALRGWVIALVFGAAFPLVKLFEWIPEIGAGLTPGHNLFFMYYYVMTGMHLCHVVLGLIIMCFVIRALKTSAKPRISFVETGASYWHMVDVLWLVLFALLYLMR</sequence>
<gene>
    <name evidence="13" type="ORF">MKK62_12735</name>
</gene>
<evidence type="ECO:0000256" key="10">
    <source>
        <dbReference type="SAM" id="MobiDB-lite"/>
    </source>
</evidence>
<feature type="transmembrane region" description="Helical" evidence="11">
    <location>
        <begin position="31"/>
        <end position="52"/>
    </location>
</feature>
<evidence type="ECO:0000256" key="6">
    <source>
        <dbReference type="ARBA" id="ARBA00023136"/>
    </source>
</evidence>
<name>A0ABY3VXT8_9MYCO</name>
<evidence type="ECO:0000256" key="8">
    <source>
        <dbReference type="ARBA" id="ARBA00047816"/>
    </source>
</evidence>
<dbReference type="Proteomes" id="UP001055336">
    <property type="component" value="Chromosome"/>
</dbReference>
<protein>
    <recommendedName>
        <fullName evidence="3">Probable cytochrome c oxidase subunit 3</fullName>
    </recommendedName>
    <alternativeName>
        <fullName evidence="7">Cytochrome aa3 subunit 3</fullName>
    </alternativeName>
</protein>
<feature type="region of interest" description="Disordered" evidence="10">
    <location>
        <begin position="1"/>
        <end position="20"/>
    </location>
</feature>
<dbReference type="InterPro" id="IPR013833">
    <property type="entry name" value="Cyt_c_oxidase_su3_a-hlx"/>
</dbReference>
<feature type="transmembrane region" description="Helical" evidence="11">
    <location>
        <begin position="184"/>
        <end position="202"/>
    </location>
</feature>
<proteinExistence type="inferred from homology"/>
<evidence type="ECO:0000256" key="4">
    <source>
        <dbReference type="ARBA" id="ARBA00022692"/>
    </source>
</evidence>
<evidence type="ECO:0000256" key="1">
    <source>
        <dbReference type="ARBA" id="ARBA00004141"/>
    </source>
</evidence>
<evidence type="ECO:0000313" key="14">
    <source>
        <dbReference type="Proteomes" id="UP001055336"/>
    </source>
</evidence>
<dbReference type="InterPro" id="IPR035973">
    <property type="entry name" value="Cyt_c_oxidase_su3-like_sf"/>
</dbReference>
<evidence type="ECO:0000259" key="12">
    <source>
        <dbReference type="PROSITE" id="PS50253"/>
    </source>
</evidence>
<evidence type="ECO:0000256" key="9">
    <source>
        <dbReference type="RuleBase" id="RU003376"/>
    </source>
</evidence>
<reference evidence="13" key="1">
    <citation type="submission" date="2022-08" db="EMBL/GenBank/DDBJ databases">
        <title>Whole genome sequencing of non-tuberculosis mycobacteria type-strains.</title>
        <authorList>
            <person name="Igarashi Y."/>
            <person name="Osugi A."/>
            <person name="Mitarai S."/>
        </authorList>
    </citation>
    <scope>NUCLEOTIDE SEQUENCE</scope>
    <source>
        <strain evidence="13">DSM 45127</strain>
    </source>
</reference>
<evidence type="ECO:0000256" key="3">
    <source>
        <dbReference type="ARBA" id="ARBA00022347"/>
    </source>
</evidence>
<dbReference type="PANTHER" id="PTHR11403:SF6">
    <property type="entry name" value="NITRIC OXIDE REDUCTASE SUBUNIT E"/>
    <property type="match status" value="1"/>
</dbReference>
<evidence type="ECO:0000313" key="13">
    <source>
        <dbReference type="EMBL" id="UMB72006.1"/>
    </source>
</evidence>
<feature type="transmembrane region" description="Helical" evidence="11">
    <location>
        <begin position="72"/>
        <end position="92"/>
    </location>
</feature>
<comment type="catalytic activity">
    <reaction evidence="8">
        <text>4 Fe(II)-[cytochrome c] + O2 + 8 H(+)(in) = 4 Fe(III)-[cytochrome c] + 2 H2O + 4 H(+)(out)</text>
        <dbReference type="Rhea" id="RHEA:11436"/>
        <dbReference type="Rhea" id="RHEA-COMP:10350"/>
        <dbReference type="Rhea" id="RHEA-COMP:14399"/>
        <dbReference type="ChEBI" id="CHEBI:15377"/>
        <dbReference type="ChEBI" id="CHEBI:15378"/>
        <dbReference type="ChEBI" id="CHEBI:15379"/>
        <dbReference type="ChEBI" id="CHEBI:29033"/>
        <dbReference type="ChEBI" id="CHEBI:29034"/>
        <dbReference type="EC" id="7.1.1.9"/>
    </reaction>
</comment>